<feature type="compositionally biased region" description="Low complexity" evidence="3">
    <location>
        <begin position="435"/>
        <end position="460"/>
    </location>
</feature>
<dbReference type="SMART" id="SM00264">
    <property type="entry name" value="BAG"/>
    <property type="match status" value="1"/>
</dbReference>
<evidence type="ECO:0000259" key="5">
    <source>
        <dbReference type="PROSITE" id="PS51035"/>
    </source>
</evidence>
<dbReference type="EMBL" id="AP008214">
    <property type="protein sequence ID" value="BAF24333.2"/>
    <property type="molecule type" value="Genomic_DNA"/>
</dbReference>
<dbReference type="InterPro" id="IPR000626">
    <property type="entry name" value="Ubiquitin-like_dom"/>
</dbReference>
<dbReference type="PANTHER" id="PTHR12329">
    <property type="entry name" value="BCL2-ASSOCIATED ATHANOGENE"/>
    <property type="match status" value="1"/>
</dbReference>
<proteinExistence type="predicted"/>
<dbReference type="Proteomes" id="UP000000763">
    <property type="component" value="Chromosome 8"/>
</dbReference>
<organism evidence="6 7">
    <name type="scientific">Oryza sativa subsp. japonica</name>
    <name type="common">Rice</name>
    <dbReference type="NCBI Taxonomy" id="39947"/>
    <lineage>
        <taxon>Eukaryota</taxon>
        <taxon>Viridiplantae</taxon>
        <taxon>Streptophyta</taxon>
        <taxon>Embryophyta</taxon>
        <taxon>Tracheophyta</taxon>
        <taxon>Spermatophyta</taxon>
        <taxon>Magnoliopsida</taxon>
        <taxon>Liliopsida</taxon>
        <taxon>Poales</taxon>
        <taxon>Poaceae</taxon>
        <taxon>BOP clade</taxon>
        <taxon>Oryzoideae</taxon>
        <taxon>Oryzeae</taxon>
        <taxon>Oryzinae</taxon>
        <taxon>Oryza</taxon>
        <taxon>Oryza sativa</taxon>
    </lineage>
</organism>
<sequence length="501" mass="55069">MEDVGARRRGRVAVLHVCPGCRWPPLPEEEDSAALADRWPPPVIGTRAASDDWHTGFRIYLSEELDCCCGSSPMQGCLCLAIFCFCSPNNADFLLASVSFIFHFVPNTFSSVGAKLATLQCTQACKMLGSSNAVVISEIKEDAICPADRSAEGIEHDEASDLFLPFLLRFIPVSNWRIVLLYEKKMMRGKDQKFPAMKKETAAVAKEEVWEVRPGGMLVQKRSPESEPPPGGAPVPTIRVKVKYNGVYHEIYINSQASFGELKKLLSEKTGLHPDDQKVVYRDKERDSKAFLDIAGVKDRSKMLLLEDPTAQAKRLLEERRHCKAERAAKSVSRVALDVDKLASKVSALEAIVSKGGRVVDADVVALTEALMNELVKLDSIAADGEVKEQRRVQEKRVQKYVEALDAIRAKTKKAAAAPPKARPPHLPPRPPPAQQQQRRQFQPPAPATATAPAPQTATASWESFDLLSSVPSTSSAPVTTMAPATTTTTSPSPRFEWELF</sequence>
<dbReference type="GO" id="GO:0005737">
    <property type="term" value="C:cytoplasm"/>
    <property type="evidence" value="ECO:0007669"/>
    <property type="project" value="UniProtKB-ARBA"/>
</dbReference>
<evidence type="ECO:0000256" key="2">
    <source>
        <dbReference type="ARBA" id="ARBA00058673"/>
    </source>
</evidence>
<dbReference type="InterPro" id="IPR036533">
    <property type="entry name" value="BAG_dom_sf"/>
</dbReference>
<dbReference type="PANTHER" id="PTHR12329:SF32">
    <property type="entry name" value="OS08G0546100 PROTEIN"/>
    <property type="match status" value="1"/>
</dbReference>
<dbReference type="InterPro" id="IPR029071">
    <property type="entry name" value="Ubiquitin-like_domsf"/>
</dbReference>
<dbReference type="Gene3D" id="3.10.20.90">
    <property type="entry name" value="Phosphatidylinositol 3-kinase Catalytic Subunit, Chain A, domain 1"/>
    <property type="match status" value="1"/>
</dbReference>
<dbReference type="Pfam" id="PF00240">
    <property type="entry name" value="ubiquitin"/>
    <property type="match status" value="1"/>
</dbReference>
<dbReference type="GO" id="GO:0051087">
    <property type="term" value="F:protein-folding chaperone binding"/>
    <property type="evidence" value="ECO:0007669"/>
    <property type="project" value="InterPro"/>
</dbReference>
<dbReference type="PROSITE" id="PS50053">
    <property type="entry name" value="UBIQUITIN_2"/>
    <property type="match status" value="1"/>
</dbReference>
<feature type="domain" description="BAG" evidence="5">
    <location>
        <begin position="328"/>
        <end position="409"/>
    </location>
</feature>
<dbReference type="PROSITE" id="PS51035">
    <property type="entry name" value="BAG"/>
    <property type="match status" value="1"/>
</dbReference>
<comment type="function">
    <text evidence="2">Co-chaperone that regulates diverse cellular pathways, such as programmed cell death and stress responses.</text>
</comment>
<dbReference type="SUPFAM" id="SSF63491">
    <property type="entry name" value="BAG domain"/>
    <property type="match status" value="1"/>
</dbReference>
<reference evidence="7" key="2">
    <citation type="journal article" date="2008" name="Nucleic Acids Res.">
        <title>The rice annotation project database (RAP-DB): 2008 update.</title>
        <authorList>
            <consortium name="The rice annotation project (RAP)"/>
        </authorList>
    </citation>
    <scope>GENOME REANNOTATION</scope>
    <source>
        <strain evidence="7">cv. Nipponbare</strain>
    </source>
</reference>
<dbReference type="InterPro" id="IPR039773">
    <property type="entry name" value="BAG_chaperone_regulator"/>
</dbReference>
<name>Q0J3Y2_ORYSJ</name>
<dbReference type="SUPFAM" id="SSF54236">
    <property type="entry name" value="Ubiquitin-like"/>
    <property type="match status" value="1"/>
</dbReference>
<accession>Q0J3Y2</accession>
<dbReference type="AlphaFoldDB" id="Q0J3Y2"/>
<feature type="compositionally biased region" description="Pro residues" evidence="3">
    <location>
        <begin position="421"/>
        <end position="434"/>
    </location>
</feature>
<dbReference type="Pfam" id="PF02179">
    <property type="entry name" value="BAG"/>
    <property type="match status" value="1"/>
</dbReference>
<reference evidence="6 7" key="1">
    <citation type="journal article" date="2005" name="Nature">
        <title>The map-based sequence of the rice genome.</title>
        <authorList>
            <consortium name="International rice genome sequencing project (IRGSP)"/>
            <person name="Matsumoto T."/>
            <person name="Wu J."/>
            <person name="Kanamori H."/>
            <person name="Katayose Y."/>
            <person name="Fujisawa M."/>
            <person name="Namiki N."/>
            <person name="Mizuno H."/>
            <person name="Yamamoto K."/>
            <person name="Antonio B.A."/>
            <person name="Baba T."/>
            <person name="Sakata K."/>
            <person name="Nagamura Y."/>
            <person name="Aoki H."/>
            <person name="Arikawa K."/>
            <person name="Arita K."/>
            <person name="Bito T."/>
            <person name="Chiden Y."/>
            <person name="Fujitsuka N."/>
            <person name="Fukunaka R."/>
            <person name="Hamada M."/>
            <person name="Harada C."/>
            <person name="Hayashi A."/>
            <person name="Hijishita S."/>
            <person name="Honda M."/>
            <person name="Hosokawa S."/>
            <person name="Ichikawa Y."/>
            <person name="Idonuma A."/>
            <person name="Iijima M."/>
            <person name="Ikeda M."/>
            <person name="Ikeno M."/>
            <person name="Ito K."/>
            <person name="Ito S."/>
            <person name="Ito T."/>
            <person name="Ito Y."/>
            <person name="Ito Y."/>
            <person name="Iwabuchi A."/>
            <person name="Kamiya K."/>
            <person name="Karasawa W."/>
            <person name="Kurita K."/>
            <person name="Katagiri S."/>
            <person name="Kikuta A."/>
            <person name="Kobayashi H."/>
            <person name="Kobayashi N."/>
            <person name="Machita K."/>
            <person name="Maehara T."/>
            <person name="Masukawa M."/>
            <person name="Mizubayashi T."/>
            <person name="Mukai Y."/>
            <person name="Nagasaki H."/>
            <person name="Nagata Y."/>
            <person name="Naito S."/>
            <person name="Nakashima M."/>
            <person name="Nakama Y."/>
            <person name="Nakamichi Y."/>
            <person name="Nakamura M."/>
            <person name="Meguro A."/>
            <person name="Negishi M."/>
            <person name="Ohta I."/>
            <person name="Ohta T."/>
            <person name="Okamoto M."/>
            <person name="Ono N."/>
            <person name="Saji S."/>
            <person name="Sakaguchi M."/>
            <person name="Sakai K."/>
            <person name="Shibata M."/>
            <person name="Shimokawa T."/>
            <person name="Song J."/>
            <person name="Takazaki Y."/>
            <person name="Terasawa K."/>
            <person name="Tsugane M."/>
            <person name="Tsuji K."/>
            <person name="Ueda S."/>
            <person name="Waki K."/>
            <person name="Yamagata H."/>
            <person name="Yamamoto M."/>
            <person name="Yamamoto S."/>
            <person name="Yamane H."/>
            <person name="Yoshiki S."/>
            <person name="Yoshihara R."/>
            <person name="Yukawa K."/>
            <person name="Zhong H."/>
            <person name="Yano M."/>
            <person name="Yuan Q."/>
            <person name="Ouyang S."/>
            <person name="Liu J."/>
            <person name="Jones K.M."/>
            <person name="Gansberger K."/>
            <person name="Moffat K."/>
            <person name="Hill J."/>
            <person name="Bera J."/>
            <person name="Fadrosh D."/>
            <person name="Jin S."/>
            <person name="Johri S."/>
            <person name="Kim M."/>
            <person name="Overton L."/>
            <person name="Reardon M."/>
            <person name="Tsitrin T."/>
            <person name="Vuong H."/>
            <person name="Weaver B."/>
            <person name="Ciecko A."/>
            <person name="Tallon L."/>
            <person name="Jackson J."/>
            <person name="Pai G."/>
            <person name="Aken S.V."/>
            <person name="Utterback T."/>
            <person name="Reidmuller S."/>
            <person name="Feldblyum T."/>
            <person name="Hsiao J."/>
            <person name="Zismann V."/>
            <person name="Iobst S."/>
            <person name="de Vazeille A.R."/>
            <person name="Buell C.R."/>
            <person name="Ying K."/>
            <person name="Li Y."/>
            <person name="Lu T."/>
            <person name="Huang Y."/>
            <person name="Zhao Q."/>
            <person name="Feng Q."/>
            <person name="Zhang L."/>
            <person name="Zhu J."/>
            <person name="Weng Q."/>
            <person name="Mu J."/>
            <person name="Lu Y."/>
            <person name="Fan D."/>
            <person name="Liu Y."/>
            <person name="Guan J."/>
            <person name="Zhang Y."/>
            <person name="Yu S."/>
            <person name="Liu X."/>
            <person name="Zhang Y."/>
            <person name="Hong G."/>
            <person name="Han B."/>
            <person name="Choisne N."/>
            <person name="Demange N."/>
            <person name="Orjeda G."/>
            <person name="Samain S."/>
            <person name="Cattolico L."/>
            <person name="Pelletier E."/>
            <person name="Couloux A."/>
            <person name="Segurens B."/>
            <person name="Wincker P."/>
            <person name="D'Hont A."/>
            <person name="Scarpelli C."/>
            <person name="Weissenbach J."/>
            <person name="Salanoubat M."/>
            <person name="Quetier F."/>
            <person name="Yu Y."/>
            <person name="Kim H.R."/>
            <person name="Rambo T."/>
            <person name="Currie J."/>
            <person name="Collura K."/>
            <person name="Luo M."/>
            <person name="Yang T."/>
            <person name="Ammiraju J.S.S."/>
            <person name="Engler F."/>
            <person name="Soderlund C."/>
            <person name="Wing R.A."/>
            <person name="Palmer L.E."/>
            <person name="de la Bastide M."/>
            <person name="Spiegel L."/>
            <person name="Nascimento L."/>
            <person name="Zutavern T."/>
            <person name="O'Shaughnessy A."/>
            <person name="Dike S."/>
            <person name="Dedhia N."/>
            <person name="Preston R."/>
            <person name="Balija V."/>
            <person name="McCombie W.R."/>
            <person name="Chow T."/>
            <person name="Chen H."/>
            <person name="Chung M."/>
            <person name="Chen C."/>
            <person name="Shaw J."/>
            <person name="Wu H."/>
            <person name="Hsiao K."/>
            <person name="Chao Y."/>
            <person name="Chu M."/>
            <person name="Cheng C."/>
            <person name="Hour A."/>
            <person name="Lee P."/>
            <person name="Lin S."/>
            <person name="Lin Y."/>
            <person name="Liou J."/>
            <person name="Liu S."/>
            <person name="Hsing Y."/>
            <person name="Raghuvanshi S."/>
            <person name="Mohanty A."/>
            <person name="Bharti A.K."/>
            <person name="Gaur A."/>
            <person name="Gupta V."/>
            <person name="Kumar D."/>
            <person name="Ravi V."/>
            <person name="Vij S."/>
            <person name="Kapur A."/>
            <person name="Khurana P."/>
            <person name="Khurana P."/>
            <person name="Khurana J.P."/>
            <person name="Tyagi A.K."/>
            <person name="Gaikwad K."/>
            <person name="Singh A."/>
            <person name="Dalal V."/>
            <person name="Srivastava S."/>
            <person name="Dixit A."/>
            <person name="Pal A.K."/>
            <person name="Ghazi I.A."/>
            <person name="Yadav M."/>
            <person name="Pandit A."/>
            <person name="Bhargava A."/>
            <person name="Sureshbabu K."/>
            <person name="Batra K."/>
            <person name="Sharma T.R."/>
            <person name="Mohapatra T."/>
            <person name="Singh N.K."/>
            <person name="Messing J."/>
            <person name="Nelson A.B."/>
            <person name="Fuks G."/>
            <person name="Kavchok S."/>
            <person name="Keizer G."/>
            <person name="Linton E."/>
            <person name="Llaca V."/>
            <person name="Song R."/>
            <person name="Tanyolac B."/>
            <person name="Young S."/>
            <person name="Ho-Il K."/>
            <person name="Hahn J.H."/>
            <person name="Sangsakoo G."/>
            <person name="Vanavichit A."/>
            <person name="de Mattos Luiz.A.T."/>
            <person name="Zimmer P.D."/>
            <person name="Malone G."/>
            <person name="Dellagostin O."/>
            <person name="de Oliveira A.C."/>
            <person name="Bevan M."/>
            <person name="Bancroft I."/>
            <person name="Minx P."/>
            <person name="Cordum H."/>
            <person name="Wilson R."/>
            <person name="Cheng Z."/>
            <person name="Jin W."/>
            <person name="Jiang J."/>
            <person name="Leong S.A."/>
            <person name="Iwama H."/>
            <person name="Gojobori T."/>
            <person name="Itoh T."/>
            <person name="Niimura Y."/>
            <person name="Fujii Y."/>
            <person name="Habara T."/>
            <person name="Sakai H."/>
            <person name="Sato Y."/>
            <person name="Wilson G."/>
            <person name="Kumar K."/>
            <person name="McCouch S."/>
            <person name="Juretic N."/>
            <person name="Hoen D."/>
            <person name="Wright S."/>
            <person name="Bruskiewich R."/>
            <person name="Bureau T."/>
            <person name="Miyao A."/>
            <person name="Hirochika H."/>
            <person name="Nishikawa T."/>
            <person name="Kadowaki K."/>
            <person name="Sugiura M."/>
            <person name="Burr B."/>
            <person name="Sasaki T."/>
        </authorList>
    </citation>
    <scope>NUCLEOTIDE SEQUENCE [LARGE SCALE GENOMIC DNA]</scope>
    <source>
        <strain evidence="7">cv. Nipponbare</strain>
    </source>
</reference>
<evidence type="ECO:0000256" key="1">
    <source>
        <dbReference type="ARBA" id="ARBA00023186"/>
    </source>
</evidence>
<evidence type="ECO:0000256" key="3">
    <source>
        <dbReference type="SAM" id="MobiDB-lite"/>
    </source>
</evidence>
<feature type="region of interest" description="Disordered" evidence="3">
    <location>
        <begin position="412"/>
        <end position="501"/>
    </location>
</feature>
<dbReference type="FunFam" id="3.10.20.90:FF:000298">
    <property type="entry name" value="BAG family molecular chaperone regulator 1"/>
    <property type="match status" value="1"/>
</dbReference>
<evidence type="ECO:0000313" key="7">
    <source>
        <dbReference type="Proteomes" id="UP000000763"/>
    </source>
</evidence>
<protein>
    <submittedName>
        <fullName evidence="6">Os08g0546100 protein</fullName>
    </submittedName>
</protein>
<feature type="domain" description="Ubiquitin-like" evidence="4">
    <location>
        <begin position="236"/>
        <end position="306"/>
    </location>
</feature>
<evidence type="ECO:0000313" key="6">
    <source>
        <dbReference type="EMBL" id="BAF24333.2"/>
    </source>
</evidence>
<gene>
    <name evidence="6" type="ordered locus">Os08g0546100</name>
</gene>
<evidence type="ECO:0000259" key="4">
    <source>
        <dbReference type="PROSITE" id="PS50053"/>
    </source>
</evidence>
<dbReference type="InterPro" id="IPR003103">
    <property type="entry name" value="BAG_domain"/>
</dbReference>
<keyword evidence="1" id="KW-0143">Chaperone</keyword>
<feature type="compositionally biased region" description="Low complexity" evidence="3">
    <location>
        <begin position="469"/>
        <end position="494"/>
    </location>
</feature>
<dbReference type="KEGG" id="dosa:Os08g0546100"/>
<dbReference type="Gene3D" id="1.20.58.120">
    <property type="entry name" value="BAG domain"/>
    <property type="match status" value="1"/>
</dbReference>